<name>A0AA39JPB8_9AGAR</name>
<dbReference type="GO" id="GO:0046872">
    <property type="term" value="F:metal ion binding"/>
    <property type="evidence" value="ECO:0007669"/>
    <property type="project" value="UniProtKB-KW"/>
</dbReference>
<evidence type="ECO:0000259" key="8">
    <source>
        <dbReference type="PROSITE" id="PS50879"/>
    </source>
</evidence>
<comment type="similarity">
    <text evidence="2">Belongs to the RNase H family.</text>
</comment>
<dbReference type="Pfam" id="PF00075">
    <property type="entry name" value="RNase_H"/>
    <property type="match status" value="1"/>
</dbReference>
<comment type="catalytic activity">
    <reaction evidence="1">
        <text>Endonucleolytic cleavage to 5'-phosphomonoester.</text>
        <dbReference type="EC" id="3.1.26.4"/>
    </reaction>
</comment>
<dbReference type="CDD" id="cd09280">
    <property type="entry name" value="RNase_HI_eukaryote_like"/>
    <property type="match status" value="1"/>
</dbReference>
<comment type="caution">
    <text evidence="9">The sequence shown here is derived from an EMBL/GenBank/DDBJ whole genome shotgun (WGS) entry which is preliminary data.</text>
</comment>
<dbReference type="EMBL" id="JAUEPT010000014">
    <property type="protein sequence ID" value="KAK0446318.1"/>
    <property type="molecule type" value="Genomic_DNA"/>
</dbReference>
<evidence type="ECO:0000256" key="5">
    <source>
        <dbReference type="ARBA" id="ARBA00022723"/>
    </source>
</evidence>
<evidence type="ECO:0000256" key="6">
    <source>
        <dbReference type="ARBA" id="ARBA00022759"/>
    </source>
</evidence>
<keyword evidence="6" id="KW-0255">Endonuclease</keyword>
<protein>
    <recommendedName>
        <fullName evidence="3">ribonuclease H</fullName>
        <ecNumber evidence="3">3.1.26.4</ecNumber>
    </recommendedName>
</protein>
<evidence type="ECO:0000313" key="9">
    <source>
        <dbReference type="EMBL" id="KAK0446318.1"/>
    </source>
</evidence>
<dbReference type="AlphaFoldDB" id="A0AA39JPB8"/>
<evidence type="ECO:0000256" key="1">
    <source>
        <dbReference type="ARBA" id="ARBA00000077"/>
    </source>
</evidence>
<accession>A0AA39JPB8</accession>
<dbReference type="EC" id="3.1.26.4" evidence="3"/>
<keyword evidence="10" id="KW-1185">Reference proteome</keyword>
<reference evidence="9" key="1">
    <citation type="submission" date="2023-06" db="EMBL/GenBank/DDBJ databases">
        <authorList>
            <consortium name="Lawrence Berkeley National Laboratory"/>
            <person name="Ahrendt S."/>
            <person name="Sahu N."/>
            <person name="Indic B."/>
            <person name="Wong-Bajracharya J."/>
            <person name="Merenyi Z."/>
            <person name="Ke H.-M."/>
            <person name="Monk M."/>
            <person name="Kocsube S."/>
            <person name="Drula E."/>
            <person name="Lipzen A."/>
            <person name="Balint B."/>
            <person name="Henrissat B."/>
            <person name="Andreopoulos B."/>
            <person name="Martin F.M."/>
            <person name="Harder C.B."/>
            <person name="Rigling D."/>
            <person name="Ford K.L."/>
            <person name="Foster G.D."/>
            <person name="Pangilinan J."/>
            <person name="Papanicolaou A."/>
            <person name="Barry K."/>
            <person name="LaButti K."/>
            <person name="Viragh M."/>
            <person name="Koriabine M."/>
            <person name="Yan M."/>
            <person name="Riley R."/>
            <person name="Champramary S."/>
            <person name="Plett K.L."/>
            <person name="Tsai I.J."/>
            <person name="Slot J."/>
            <person name="Sipos G."/>
            <person name="Plett J."/>
            <person name="Nagy L.G."/>
            <person name="Grigoriev I.V."/>
        </authorList>
    </citation>
    <scope>NUCLEOTIDE SEQUENCE</scope>
    <source>
        <strain evidence="9">FPL87.14</strain>
    </source>
</reference>
<dbReference type="PANTHER" id="PTHR10642">
    <property type="entry name" value="RIBONUCLEASE H1"/>
    <property type="match status" value="1"/>
</dbReference>
<keyword evidence="4" id="KW-0540">Nuclease</keyword>
<dbReference type="Proteomes" id="UP001175226">
    <property type="component" value="Unassembled WGS sequence"/>
</dbReference>
<dbReference type="PROSITE" id="PS50879">
    <property type="entry name" value="RNASE_H_1"/>
    <property type="match status" value="1"/>
</dbReference>
<gene>
    <name evidence="9" type="ORF">EV421DRAFT_1890136</name>
</gene>
<keyword evidence="7" id="KW-0378">Hydrolase</keyword>
<dbReference type="InterPro" id="IPR036397">
    <property type="entry name" value="RNaseH_sf"/>
</dbReference>
<dbReference type="PANTHER" id="PTHR10642:SF26">
    <property type="entry name" value="RIBONUCLEASE H1"/>
    <property type="match status" value="1"/>
</dbReference>
<proteinExistence type="inferred from homology"/>
<dbReference type="InterPro" id="IPR002156">
    <property type="entry name" value="RNaseH_domain"/>
</dbReference>
<evidence type="ECO:0000313" key="10">
    <source>
        <dbReference type="Proteomes" id="UP001175226"/>
    </source>
</evidence>
<feature type="domain" description="RNase H type-1" evidence="8">
    <location>
        <begin position="11"/>
        <end position="153"/>
    </location>
</feature>
<evidence type="ECO:0000256" key="4">
    <source>
        <dbReference type="ARBA" id="ARBA00022722"/>
    </source>
</evidence>
<keyword evidence="5" id="KW-0479">Metal-binding</keyword>
<dbReference type="GO" id="GO:0003676">
    <property type="term" value="F:nucleic acid binding"/>
    <property type="evidence" value="ECO:0007669"/>
    <property type="project" value="InterPro"/>
</dbReference>
<dbReference type="Gene3D" id="3.30.420.10">
    <property type="entry name" value="Ribonuclease H-like superfamily/Ribonuclease H"/>
    <property type="match status" value="1"/>
</dbReference>
<organism evidence="9 10">
    <name type="scientific">Armillaria borealis</name>
    <dbReference type="NCBI Taxonomy" id="47425"/>
    <lineage>
        <taxon>Eukaryota</taxon>
        <taxon>Fungi</taxon>
        <taxon>Dikarya</taxon>
        <taxon>Basidiomycota</taxon>
        <taxon>Agaricomycotina</taxon>
        <taxon>Agaricomycetes</taxon>
        <taxon>Agaricomycetidae</taxon>
        <taxon>Agaricales</taxon>
        <taxon>Marasmiineae</taxon>
        <taxon>Physalacriaceae</taxon>
        <taxon>Armillaria</taxon>
    </lineage>
</organism>
<dbReference type="GO" id="GO:0043137">
    <property type="term" value="P:DNA replication, removal of RNA primer"/>
    <property type="evidence" value="ECO:0007669"/>
    <property type="project" value="TreeGrafter"/>
</dbReference>
<evidence type="ECO:0000256" key="3">
    <source>
        <dbReference type="ARBA" id="ARBA00012180"/>
    </source>
</evidence>
<evidence type="ECO:0000256" key="2">
    <source>
        <dbReference type="ARBA" id="ARBA00005300"/>
    </source>
</evidence>
<dbReference type="SUPFAM" id="SSF53098">
    <property type="entry name" value="Ribonuclease H-like"/>
    <property type="match status" value="1"/>
</dbReference>
<sequence length="428" mass="48156">MPRSNTDNAQPVAISIAYTDGSAYENGTAEARAGAGVWFGKEDERNIFLRLPGPNQTNNAAEIRALLEQVLAAVQSEEIMTITDSKYVIEGLCFHLKRWEDSGWVGVSNSDIWRATVAALRQRNTPVYSQWVKGHSGDIGNEGADELAGKGAQLDDSEAVQAETEICHEFNVDGARLRSTAGITERSSAQMLVKQVTAMIKDVNGVEPLHTRLWRSIRHKDVSRPIRGFLWKALQNTFKIGAFWERLGPQYAARVTESMEHILVECSIEGQATLWNLARELWERAGHKWITPTYGVALGATLVQIKTAEGKVDSAATRLYRIMMTETVHLIWKARCQRRIQRGNDAPTTWHTSDEIRNLWVGTMNRRLTVDRMLVNKHRYGSRALKKSMVLSTWKGTLLIERSLPEDWIDQRGVLVGIAPRGRHRAPH</sequence>
<dbReference type="InterPro" id="IPR050092">
    <property type="entry name" value="RNase_H"/>
</dbReference>
<evidence type="ECO:0000256" key="7">
    <source>
        <dbReference type="ARBA" id="ARBA00022801"/>
    </source>
</evidence>
<dbReference type="GO" id="GO:0004523">
    <property type="term" value="F:RNA-DNA hybrid ribonuclease activity"/>
    <property type="evidence" value="ECO:0007669"/>
    <property type="project" value="UniProtKB-EC"/>
</dbReference>
<dbReference type="InterPro" id="IPR012337">
    <property type="entry name" value="RNaseH-like_sf"/>
</dbReference>